<comment type="caution">
    <text evidence="9">The sequence shown here is derived from an EMBL/GenBank/DDBJ whole genome shotgun (WGS) entry which is preliminary data.</text>
</comment>
<evidence type="ECO:0000256" key="5">
    <source>
        <dbReference type="ARBA" id="ARBA00023306"/>
    </source>
</evidence>
<keyword evidence="6" id="KW-0539">Nucleus</keyword>
<dbReference type="FunFam" id="1.10.10.10:FF:000008">
    <property type="entry name" value="E2F transcription factor 1"/>
    <property type="match status" value="1"/>
</dbReference>
<comment type="similarity">
    <text evidence="1 6">Belongs to the E2F/DP family.</text>
</comment>
<evidence type="ECO:0000256" key="4">
    <source>
        <dbReference type="ARBA" id="ARBA00023163"/>
    </source>
</evidence>
<feature type="compositionally biased region" description="Polar residues" evidence="7">
    <location>
        <begin position="32"/>
        <end position="41"/>
    </location>
</feature>
<keyword evidence="10" id="KW-1185">Reference proteome</keyword>
<organism evidence="9 10">
    <name type="scientific">Rubus argutus</name>
    <name type="common">Southern blackberry</name>
    <dbReference type="NCBI Taxonomy" id="59490"/>
    <lineage>
        <taxon>Eukaryota</taxon>
        <taxon>Viridiplantae</taxon>
        <taxon>Streptophyta</taxon>
        <taxon>Embryophyta</taxon>
        <taxon>Tracheophyta</taxon>
        <taxon>Spermatophyta</taxon>
        <taxon>Magnoliopsida</taxon>
        <taxon>eudicotyledons</taxon>
        <taxon>Gunneridae</taxon>
        <taxon>Pentapetalae</taxon>
        <taxon>rosids</taxon>
        <taxon>fabids</taxon>
        <taxon>Rosales</taxon>
        <taxon>Rosaceae</taxon>
        <taxon>Rosoideae</taxon>
        <taxon>Rosoideae incertae sedis</taxon>
        <taxon>Rubus</taxon>
    </lineage>
</organism>
<dbReference type="GO" id="GO:0090575">
    <property type="term" value="C:RNA polymerase II transcription regulator complex"/>
    <property type="evidence" value="ECO:0007669"/>
    <property type="project" value="TreeGrafter"/>
</dbReference>
<dbReference type="PANTHER" id="PTHR12081">
    <property type="entry name" value="TRANSCRIPTION FACTOR E2F"/>
    <property type="match status" value="1"/>
</dbReference>
<dbReference type="InterPro" id="IPR015633">
    <property type="entry name" value="E2F"/>
</dbReference>
<dbReference type="GO" id="GO:0000981">
    <property type="term" value="F:DNA-binding transcription factor activity, RNA polymerase II-specific"/>
    <property type="evidence" value="ECO:0007669"/>
    <property type="project" value="TreeGrafter"/>
</dbReference>
<dbReference type="GO" id="GO:0046983">
    <property type="term" value="F:protein dimerization activity"/>
    <property type="evidence" value="ECO:0007669"/>
    <property type="project" value="InterPro"/>
</dbReference>
<keyword evidence="3 6" id="KW-0238">DNA-binding</keyword>
<feature type="region of interest" description="Disordered" evidence="7">
    <location>
        <begin position="20"/>
        <end position="56"/>
    </location>
</feature>
<dbReference type="Pfam" id="PF16421">
    <property type="entry name" value="E2F_CC-MB"/>
    <property type="match status" value="1"/>
</dbReference>
<gene>
    <name evidence="9" type="ORF">M0R45_012386</name>
</gene>
<feature type="compositionally biased region" description="Low complexity" evidence="7">
    <location>
        <begin position="20"/>
        <end position="31"/>
    </location>
</feature>
<dbReference type="EMBL" id="JBEDUW010000002">
    <property type="protein sequence ID" value="KAK9946949.1"/>
    <property type="molecule type" value="Genomic_DNA"/>
</dbReference>
<evidence type="ECO:0000256" key="1">
    <source>
        <dbReference type="ARBA" id="ARBA00010940"/>
    </source>
</evidence>
<name>A0AAW1YFI1_RUBAR</name>
<dbReference type="InterPro" id="IPR036390">
    <property type="entry name" value="WH_DNA-bd_sf"/>
</dbReference>
<evidence type="ECO:0000256" key="3">
    <source>
        <dbReference type="ARBA" id="ARBA00023125"/>
    </source>
</evidence>
<reference evidence="9 10" key="1">
    <citation type="journal article" date="2023" name="G3 (Bethesda)">
        <title>A chromosome-length genome assembly and annotation of blackberry (Rubus argutus, cv. 'Hillquist').</title>
        <authorList>
            <person name="Bruna T."/>
            <person name="Aryal R."/>
            <person name="Dudchenko O."/>
            <person name="Sargent D.J."/>
            <person name="Mead D."/>
            <person name="Buti M."/>
            <person name="Cavallini A."/>
            <person name="Hytonen T."/>
            <person name="Andres J."/>
            <person name="Pham M."/>
            <person name="Weisz D."/>
            <person name="Mascagni F."/>
            <person name="Usai G."/>
            <person name="Natali L."/>
            <person name="Bassil N."/>
            <person name="Fernandez G.E."/>
            <person name="Lomsadze A."/>
            <person name="Armour M."/>
            <person name="Olukolu B."/>
            <person name="Poorten T."/>
            <person name="Britton C."/>
            <person name="Davik J."/>
            <person name="Ashrafi H."/>
            <person name="Aiden E.L."/>
            <person name="Borodovsky M."/>
            <person name="Worthington M."/>
        </authorList>
    </citation>
    <scope>NUCLEOTIDE SEQUENCE [LARGE SCALE GENOMIC DNA]</scope>
    <source>
        <strain evidence="9">PI 553951</strain>
    </source>
</reference>
<dbReference type="SMART" id="SM01372">
    <property type="entry name" value="E2F_TDP"/>
    <property type="match status" value="1"/>
</dbReference>
<dbReference type="Pfam" id="PF02319">
    <property type="entry name" value="WHD_E2F_TDP"/>
    <property type="match status" value="1"/>
</dbReference>
<protein>
    <recommendedName>
        <fullName evidence="8">E2F/DP family winged-helix DNA-binding domain-containing protein</fullName>
    </recommendedName>
</protein>
<evidence type="ECO:0000256" key="6">
    <source>
        <dbReference type="RuleBase" id="RU003796"/>
    </source>
</evidence>
<proteinExistence type="inferred from homology"/>
<comment type="subcellular location">
    <subcellularLocation>
        <location evidence="6">Nucleus</location>
    </subcellularLocation>
</comment>
<keyword evidence="4 6" id="KW-0804">Transcription</keyword>
<evidence type="ECO:0000313" key="9">
    <source>
        <dbReference type="EMBL" id="KAK9946949.1"/>
    </source>
</evidence>
<dbReference type="InterPro" id="IPR036388">
    <property type="entry name" value="WH-like_DNA-bd_sf"/>
</dbReference>
<evidence type="ECO:0000256" key="2">
    <source>
        <dbReference type="ARBA" id="ARBA00023015"/>
    </source>
</evidence>
<dbReference type="InterPro" id="IPR032198">
    <property type="entry name" value="E2F_CC-MB"/>
</dbReference>
<keyword evidence="2 6" id="KW-0805">Transcription regulation</keyword>
<keyword evidence="5" id="KW-0131">Cell cycle</keyword>
<sequence length="416" mass="46661">MEDPSRLPRPSQFQYHLLHSHSQIQSSSLPSNQRILSQFTPPSDEDSKPLNLSDKPLSSRADAYAAFSKLELGKVKEETDNCEAQISGQATASEQKKVVDDSLPTIPKSWRGVQKISKPKVAKLIKSETVGSNAESQDGVTPVTACRYDSSLGLLTKKFVSLLQGTNDRTLDLNKAAKLLEVQKRRIYDITNVLEGINLLVKVSKNHVRWKGHDAPGEMDDQVCRLKEEVESLCAEECRLNDAIRERRELLRTVKEDRNNKTYLFLTEKDILSLPCFQNQTLIAIKAPHASTIEVLDPDEDIDFPQRQYRMTVRSATGQIDLYLLSKYQGQHEGITTKQENSTGLSPCTNTDYCRMEKGGLSSEIHSLPGAEASSGMQKIVLSHLDANDDYWFRSEPEISLTDLWGTSLLIVPESR</sequence>
<dbReference type="CDD" id="cd14660">
    <property type="entry name" value="E2F_DD"/>
    <property type="match status" value="1"/>
</dbReference>
<dbReference type="GO" id="GO:0000978">
    <property type="term" value="F:RNA polymerase II cis-regulatory region sequence-specific DNA binding"/>
    <property type="evidence" value="ECO:0007669"/>
    <property type="project" value="InterPro"/>
</dbReference>
<feature type="domain" description="E2F/DP family winged-helix DNA-binding" evidence="8">
    <location>
        <begin position="147"/>
        <end position="212"/>
    </location>
</feature>
<dbReference type="Proteomes" id="UP001457282">
    <property type="component" value="Unassembled WGS sequence"/>
</dbReference>
<dbReference type="InterPro" id="IPR003316">
    <property type="entry name" value="E2F_WHTH_DNA-bd_dom"/>
</dbReference>
<dbReference type="Gene3D" id="1.10.10.10">
    <property type="entry name" value="Winged helix-like DNA-binding domain superfamily/Winged helix DNA-binding domain"/>
    <property type="match status" value="1"/>
</dbReference>
<evidence type="ECO:0000313" key="10">
    <source>
        <dbReference type="Proteomes" id="UP001457282"/>
    </source>
</evidence>
<dbReference type="PANTHER" id="PTHR12081:SF51">
    <property type="entry name" value="TRANSCRIPTION FACTOR E2FC"/>
    <property type="match status" value="1"/>
</dbReference>
<dbReference type="AlphaFoldDB" id="A0AAW1YFI1"/>
<evidence type="ECO:0000259" key="8">
    <source>
        <dbReference type="SMART" id="SM01372"/>
    </source>
</evidence>
<evidence type="ECO:0000256" key="7">
    <source>
        <dbReference type="SAM" id="MobiDB-lite"/>
    </source>
</evidence>
<dbReference type="Gene3D" id="6.10.250.540">
    <property type="match status" value="1"/>
</dbReference>
<accession>A0AAW1YFI1</accession>
<dbReference type="InterPro" id="IPR037241">
    <property type="entry name" value="E2F-DP_heterodim"/>
</dbReference>
<dbReference type="SUPFAM" id="SSF46785">
    <property type="entry name" value="Winged helix' DNA-binding domain"/>
    <property type="match status" value="1"/>
</dbReference>
<dbReference type="SUPFAM" id="SSF144074">
    <property type="entry name" value="E2F-DP heterodimerization region"/>
    <property type="match status" value="1"/>
</dbReference>